<proteinExistence type="predicted"/>
<accession>A0A6A4X8V9</accession>
<sequence length="84" mass="9247">MNCNWNRTVLATVCTGSTEGELLVNQRAPSVVEVLDRHIFQSDYPDKDAVLQEMAKTAYVDVMCQGCVFGDDSCGPEEKVSFAL</sequence>
<dbReference type="Proteomes" id="UP000440578">
    <property type="component" value="Unassembled WGS sequence"/>
</dbReference>
<evidence type="ECO:0000313" key="2">
    <source>
        <dbReference type="Proteomes" id="UP000440578"/>
    </source>
</evidence>
<gene>
    <name evidence="1" type="ORF">FJT64_014914</name>
</gene>
<keyword evidence="2" id="KW-1185">Reference proteome</keyword>
<protein>
    <submittedName>
        <fullName evidence="1">Uncharacterized protein</fullName>
    </submittedName>
</protein>
<comment type="caution">
    <text evidence="1">The sequence shown here is derived from an EMBL/GenBank/DDBJ whole genome shotgun (WGS) entry which is preliminary data.</text>
</comment>
<reference evidence="1 2" key="1">
    <citation type="submission" date="2019-07" db="EMBL/GenBank/DDBJ databases">
        <title>Draft genome assembly of a fouling barnacle, Amphibalanus amphitrite (Darwin, 1854): The first reference genome for Thecostraca.</title>
        <authorList>
            <person name="Kim W."/>
        </authorList>
    </citation>
    <scope>NUCLEOTIDE SEQUENCE [LARGE SCALE GENOMIC DNA]</scope>
    <source>
        <strain evidence="1">SNU_AA5</strain>
        <tissue evidence="1">Soma without cirri and trophi</tissue>
    </source>
</reference>
<organism evidence="1 2">
    <name type="scientific">Amphibalanus amphitrite</name>
    <name type="common">Striped barnacle</name>
    <name type="synonym">Balanus amphitrite</name>
    <dbReference type="NCBI Taxonomy" id="1232801"/>
    <lineage>
        <taxon>Eukaryota</taxon>
        <taxon>Metazoa</taxon>
        <taxon>Ecdysozoa</taxon>
        <taxon>Arthropoda</taxon>
        <taxon>Crustacea</taxon>
        <taxon>Multicrustacea</taxon>
        <taxon>Cirripedia</taxon>
        <taxon>Thoracica</taxon>
        <taxon>Thoracicalcarea</taxon>
        <taxon>Balanomorpha</taxon>
        <taxon>Balanoidea</taxon>
        <taxon>Balanidae</taxon>
        <taxon>Amphibalaninae</taxon>
        <taxon>Amphibalanus</taxon>
    </lineage>
</organism>
<dbReference type="AlphaFoldDB" id="A0A6A4X8V9"/>
<name>A0A6A4X8V9_AMPAM</name>
<dbReference type="EMBL" id="VIIS01000007">
    <property type="protein sequence ID" value="KAF0314673.1"/>
    <property type="molecule type" value="Genomic_DNA"/>
</dbReference>
<evidence type="ECO:0000313" key="1">
    <source>
        <dbReference type="EMBL" id="KAF0314673.1"/>
    </source>
</evidence>